<dbReference type="AlphaFoldDB" id="A0A0H2KQS4"/>
<dbReference type="InterPro" id="IPR006619">
    <property type="entry name" value="PGRP_domain_met/bac"/>
</dbReference>
<dbReference type="InterPro" id="IPR028994">
    <property type="entry name" value="Integrin_alpha_N"/>
</dbReference>
<dbReference type="PANTHER" id="PTHR44103:SF1">
    <property type="entry name" value="PROPROTEIN CONVERTASE P"/>
    <property type="match status" value="1"/>
</dbReference>
<evidence type="ECO:0000256" key="3">
    <source>
        <dbReference type="SAM" id="SignalP"/>
    </source>
</evidence>
<gene>
    <name evidence="6" type="ORF">FB00_06785</name>
</gene>
<feature type="domain" description="N-acetylmuramoyl-L-alanine amidase" evidence="4">
    <location>
        <begin position="284"/>
        <end position="434"/>
    </location>
</feature>
<keyword evidence="1 3" id="KW-0732">Signal</keyword>
<dbReference type="Proteomes" id="UP000035265">
    <property type="component" value="Unassembled WGS sequence"/>
</dbReference>
<dbReference type="InterPro" id="IPR013517">
    <property type="entry name" value="FG-GAP"/>
</dbReference>
<reference evidence="6 7" key="1">
    <citation type="submission" date="2014-05" db="EMBL/GenBank/DDBJ databases">
        <title>Cellulosimicrobium funkei U11 genome.</title>
        <authorList>
            <person name="Hu C."/>
            <person name="Gong Y."/>
            <person name="Wan W."/>
            <person name="Jiang M."/>
        </authorList>
    </citation>
    <scope>NUCLEOTIDE SEQUENCE [LARGE SCALE GENOMIC DNA]</scope>
    <source>
        <strain evidence="6 7">U11</strain>
    </source>
</reference>
<feature type="domain" description="Peptidoglycan recognition protein family" evidence="5">
    <location>
        <begin position="271"/>
        <end position="428"/>
    </location>
</feature>
<evidence type="ECO:0000313" key="7">
    <source>
        <dbReference type="Proteomes" id="UP000035265"/>
    </source>
</evidence>
<name>A0A0H2KQS4_9MICO</name>
<dbReference type="GO" id="GO:0008745">
    <property type="term" value="F:N-acetylmuramoyl-L-alanine amidase activity"/>
    <property type="evidence" value="ECO:0007669"/>
    <property type="project" value="InterPro"/>
</dbReference>
<feature type="signal peptide" evidence="3">
    <location>
        <begin position="1"/>
        <end position="25"/>
    </location>
</feature>
<feature type="region of interest" description="Disordered" evidence="2">
    <location>
        <begin position="44"/>
        <end position="98"/>
    </location>
</feature>
<dbReference type="Pfam" id="PF13517">
    <property type="entry name" value="FG-GAP_3"/>
    <property type="match status" value="3"/>
</dbReference>
<dbReference type="STRING" id="264251.FB00_06785"/>
<dbReference type="SUPFAM" id="SSF69318">
    <property type="entry name" value="Integrin alpha N-terminal domain"/>
    <property type="match status" value="2"/>
</dbReference>
<dbReference type="CDD" id="cd06583">
    <property type="entry name" value="PGRP"/>
    <property type="match status" value="1"/>
</dbReference>
<protein>
    <recommendedName>
        <fullName evidence="8">Peptidoglycan recognition protein family domain-containing protein</fullName>
    </recommendedName>
</protein>
<feature type="region of interest" description="Disordered" evidence="2">
    <location>
        <begin position="202"/>
        <end position="232"/>
    </location>
</feature>
<evidence type="ECO:0000259" key="5">
    <source>
        <dbReference type="SMART" id="SM00701"/>
    </source>
</evidence>
<evidence type="ECO:0000256" key="2">
    <source>
        <dbReference type="SAM" id="MobiDB-lite"/>
    </source>
</evidence>
<organism evidence="6 7">
    <name type="scientific">Cellulosimicrobium funkei</name>
    <dbReference type="NCBI Taxonomy" id="264251"/>
    <lineage>
        <taxon>Bacteria</taxon>
        <taxon>Bacillati</taxon>
        <taxon>Actinomycetota</taxon>
        <taxon>Actinomycetes</taxon>
        <taxon>Micrococcales</taxon>
        <taxon>Promicromonosporaceae</taxon>
        <taxon>Cellulosimicrobium</taxon>
    </lineage>
</organism>
<dbReference type="Gene3D" id="2.130.10.130">
    <property type="entry name" value="Integrin alpha, N-terminal"/>
    <property type="match status" value="1"/>
</dbReference>
<dbReference type="SMART" id="SM00644">
    <property type="entry name" value="Ami_2"/>
    <property type="match status" value="1"/>
</dbReference>
<keyword evidence="7" id="KW-1185">Reference proteome</keyword>
<dbReference type="PATRIC" id="fig|264251.5.peg.1383"/>
<dbReference type="GO" id="GO:0009253">
    <property type="term" value="P:peptidoglycan catabolic process"/>
    <property type="evidence" value="ECO:0007669"/>
    <property type="project" value="InterPro"/>
</dbReference>
<evidence type="ECO:0000259" key="4">
    <source>
        <dbReference type="SMART" id="SM00644"/>
    </source>
</evidence>
<dbReference type="InterPro" id="IPR002502">
    <property type="entry name" value="Amidase_domain"/>
</dbReference>
<dbReference type="Gene3D" id="3.40.80.10">
    <property type="entry name" value="Peptidoglycan recognition protein-like"/>
    <property type="match status" value="1"/>
</dbReference>
<dbReference type="PANTHER" id="PTHR44103">
    <property type="entry name" value="PROPROTEIN CONVERTASE P"/>
    <property type="match status" value="1"/>
</dbReference>
<dbReference type="EMBL" id="JNBQ01000004">
    <property type="protein sequence ID" value="KLN35473.1"/>
    <property type="molecule type" value="Genomic_DNA"/>
</dbReference>
<proteinExistence type="predicted"/>
<evidence type="ECO:0000313" key="6">
    <source>
        <dbReference type="EMBL" id="KLN35473.1"/>
    </source>
</evidence>
<dbReference type="SUPFAM" id="SSF55846">
    <property type="entry name" value="N-acetylmuramoyl-L-alanine amidase-like"/>
    <property type="match status" value="1"/>
</dbReference>
<dbReference type="Pfam" id="PF01510">
    <property type="entry name" value="Amidase_2"/>
    <property type="match status" value="1"/>
</dbReference>
<dbReference type="GO" id="GO:0008270">
    <property type="term" value="F:zinc ion binding"/>
    <property type="evidence" value="ECO:0007669"/>
    <property type="project" value="InterPro"/>
</dbReference>
<dbReference type="InterPro" id="IPR036505">
    <property type="entry name" value="Amidase/PGRP_sf"/>
</dbReference>
<dbReference type="SMART" id="SM00701">
    <property type="entry name" value="PGRP"/>
    <property type="match status" value="1"/>
</dbReference>
<feature type="chain" id="PRO_5002596026" description="Peptidoglycan recognition protein family domain-containing protein" evidence="3">
    <location>
        <begin position="26"/>
        <end position="953"/>
    </location>
</feature>
<evidence type="ECO:0000256" key="1">
    <source>
        <dbReference type="ARBA" id="ARBA00022729"/>
    </source>
</evidence>
<evidence type="ECO:0008006" key="8">
    <source>
        <dbReference type="Google" id="ProtNLM"/>
    </source>
</evidence>
<accession>A0A0H2KQS4</accession>
<sequence length="953" mass="97412">MSAGVVAVVGSVVVPVLGTAADAAAAPVVSSALVQASSGALAVGATEDSEGQPVLEEVPLDPDPSLSGQDEGADGPDGATPFGGTTDEQGRLGTGGAGDVVLSAETGAAGVVVVGVTWEPGTASADLAVEIRTRTGSDWSPWSALEQDLAGAAESDGEPVPDARDGTEPYLAGEVDAVEVALRHEPGDGPADPRLAVVGTAATSADVPDQGQSAPGDTGTAPGTEPSEQTTSDLDLDLGEVSTVAFTHPGASAAAAVVPQAPLAAAVTPRPTIYSRAQWGANEAISTWTPQLGRVVGATVHHTAGTNSYTAAQVPALIRGIYVYHAQSRGWGDIGYNFLVDKYGRVWEGRKGGVDRAIIAAHASGVNSVAFGVSFLGNYDTATVPRGALSAAARVIAWKFSLHGVTAGTTTTINGGRLPTVFGHRDVGQTTCPGQYLYSRLPELRNLVRGLQGDAASRVYQRDLNRDGFPDLVSRTSTSLALATATSAGWQPSTQIGGGWAGSRTIGPGDWNGDGTPDLLRIDSGGSMWLYPGRPDGAFQAPRVISRGWSGLDGVTGGHDWDGDGRADLLARRKADGALMLYPSNGSGGFGPVRKIGGGWGGMTALSTIGKLGDGRPALVARRADGTLLVYRGDGRGSFTGSARVVGGGWQGMTSIVGVGDMNDDGLVDLAARDGAGRLWLYVGDGGGGYRGRSQLGTGWTGFSTVVSTSRSGRGQDLYAVRRDGLLFRYRYDGRGDFSRLAASGVPAAPAVEAIAPGDWDGDGRPDLITRRADGEMYLHAGTGSGSFAAGRRISGGWQVMEQVIGVGNWTGTGVPSLMALDRHTGRIYLYPGDGRGGFAPRTIVATGAGSVDHLVAAGLWRGGRAPDLLTRDTSGSLQLRAGNGAALLGSPVRLGGGWQAYSRIVGVGDVDGDARPDLVGVRPDGSVMLYSGNGRSGFFGWRAYGSVRGVVT</sequence>
<comment type="caution">
    <text evidence="6">The sequence shown here is derived from an EMBL/GenBank/DDBJ whole genome shotgun (WGS) entry which is preliminary data.</text>
</comment>